<reference evidence="1 2" key="1">
    <citation type="submission" date="2018-10" db="EMBL/GenBank/DDBJ databases">
        <title>Aeromicrobium sp. 9W16Y-2 whole genome shotgun sequence.</title>
        <authorList>
            <person name="Li F."/>
        </authorList>
    </citation>
    <scope>NUCLEOTIDE SEQUENCE [LARGE SCALE GENOMIC DNA]</scope>
    <source>
        <strain evidence="1 2">9W16Y-2</strain>
    </source>
</reference>
<protein>
    <submittedName>
        <fullName evidence="1">Uncharacterized protein</fullName>
    </submittedName>
</protein>
<gene>
    <name evidence="1" type="ORF">D9V41_08625</name>
</gene>
<dbReference type="RefSeq" id="WP_121794149.1">
    <property type="nucleotide sequence ID" value="NZ_RDBF01000005.1"/>
</dbReference>
<organism evidence="1 2">
    <name type="scientific">Aeromicrobium phragmitis</name>
    <dbReference type="NCBI Taxonomy" id="2478914"/>
    <lineage>
        <taxon>Bacteria</taxon>
        <taxon>Bacillati</taxon>
        <taxon>Actinomycetota</taxon>
        <taxon>Actinomycetes</taxon>
        <taxon>Propionibacteriales</taxon>
        <taxon>Nocardioidaceae</taxon>
        <taxon>Aeromicrobium</taxon>
    </lineage>
</organism>
<evidence type="ECO:0000313" key="2">
    <source>
        <dbReference type="Proteomes" id="UP000282515"/>
    </source>
</evidence>
<comment type="caution">
    <text evidence="1">The sequence shown here is derived from an EMBL/GenBank/DDBJ whole genome shotgun (WGS) entry which is preliminary data.</text>
</comment>
<dbReference type="InterPro" id="IPR054383">
    <property type="entry name" value="PspAB-like"/>
</dbReference>
<name>A0A3L8PMH0_9ACTN</name>
<sequence>MGFLDAIFGRTTPPKADLEVLFSVPQAALSLEAQGFRFLGQGAVCFRDSEGSADDDVIAEVEQIITVDDDATIERSQDQFGFTWLSVRREAGDAIAVATDLHALNSSLADHGFSTALLCSTFLFEYQGRPLALVYLFKRGTFYPFVPEGAGAQRRDNALELQIRGVVEADVPVEKDLGRWLAIWGAPGLG</sequence>
<proteinExistence type="predicted"/>
<accession>A0A3L8PMH0</accession>
<dbReference type="AlphaFoldDB" id="A0A3L8PMH0"/>
<dbReference type="Pfam" id="PF22742">
    <property type="entry name" value="PspAB"/>
    <property type="match status" value="1"/>
</dbReference>
<dbReference type="Proteomes" id="UP000282515">
    <property type="component" value="Unassembled WGS sequence"/>
</dbReference>
<dbReference type="OrthoDB" id="159886at2"/>
<evidence type="ECO:0000313" key="1">
    <source>
        <dbReference type="EMBL" id="RLV55953.1"/>
    </source>
</evidence>
<keyword evidence="2" id="KW-1185">Reference proteome</keyword>
<dbReference type="EMBL" id="RDBF01000005">
    <property type="protein sequence ID" value="RLV55953.1"/>
    <property type="molecule type" value="Genomic_DNA"/>
</dbReference>